<evidence type="ECO:0000259" key="2">
    <source>
        <dbReference type="Pfam" id="PF11638"/>
    </source>
</evidence>
<protein>
    <submittedName>
        <fullName evidence="3">Chromosomal replication initiation ATPase DnaA</fullName>
    </submittedName>
</protein>
<feature type="coiled-coil region" evidence="1">
    <location>
        <begin position="94"/>
        <end position="121"/>
    </location>
</feature>
<feature type="domain" description="DnaA N-terminal" evidence="2">
    <location>
        <begin position="3"/>
        <end position="61"/>
    </location>
</feature>
<evidence type="ECO:0000313" key="4">
    <source>
        <dbReference type="Proteomes" id="UP000559598"/>
    </source>
</evidence>
<keyword evidence="4" id="KW-1185">Reference proteome</keyword>
<dbReference type="AlphaFoldDB" id="A0A840DLN3"/>
<gene>
    <name evidence="3" type="ORF">GGR02_000148</name>
</gene>
<proteinExistence type="predicted"/>
<comment type="caution">
    <text evidence="3">The sequence shown here is derived from an EMBL/GenBank/DDBJ whole genome shotgun (WGS) entry which is preliminary data.</text>
</comment>
<accession>A0A840DLN3</accession>
<dbReference type="Proteomes" id="UP000559598">
    <property type="component" value="Unassembled WGS sequence"/>
</dbReference>
<dbReference type="InterPro" id="IPR038454">
    <property type="entry name" value="DnaA_N_sf"/>
</dbReference>
<dbReference type="InterPro" id="IPR024633">
    <property type="entry name" value="DnaA_N_dom"/>
</dbReference>
<name>A0A840DLN3_9BACL</name>
<dbReference type="RefSeq" id="WP_183182836.1">
    <property type="nucleotide sequence ID" value="NZ_BMNP01000002.1"/>
</dbReference>
<reference evidence="3 4" key="1">
    <citation type="submission" date="2020-08" db="EMBL/GenBank/DDBJ databases">
        <title>Genomic Encyclopedia of Type Strains, Phase IV (KMG-IV): sequencing the most valuable type-strain genomes for metagenomic binning, comparative biology and taxonomic classification.</title>
        <authorList>
            <person name="Goeker M."/>
        </authorList>
    </citation>
    <scope>NUCLEOTIDE SEQUENCE [LARGE SCALE GENOMIC DNA]</scope>
    <source>
        <strain evidence="3 4">DSM 17075</strain>
    </source>
</reference>
<evidence type="ECO:0000313" key="3">
    <source>
        <dbReference type="EMBL" id="MBB4072402.1"/>
    </source>
</evidence>
<dbReference type="Pfam" id="PF11638">
    <property type="entry name" value="DnaA_N"/>
    <property type="match status" value="1"/>
</dbReference>
<sequence>MYWEEVKKILAQELSAHSFERWIGSTTAVIDHDWVIVKCTDEQQRNMLQTKYGSLIIDAVQAIFGSSMTVVLAIEEEYERLAKRYAPMSLREYVLALEQRMQQLEERVQRCEQLIDQLQQPNIVH</sequence>
<keyword evidence="1" id="KW-0175">Coiled coil</keyword>
<dbReference type="EMBL" id="JACIDE010000001">
    <property type="protein sequence ID" value="MBB4072402.1"/>
    <property type="molecule type" value="Genomic_DNA"/>
</dbReference>
<evidence type="ECO:0000256" key="1">
    <source>
        <dbReference type="SAM" id="Coils"/>
    </source>
</evidence>
<dbReference type="Gene3D" id="3.30.300.180">
    <property type="match status" value="1"/>
</dbReference>
<organism evidence="3 4">
    <name type="scientific">Anoxybacteroides voinovskiense</name>
    <dbReference type="NCBI Taxonomy" id="230470"/>
    <lineage>
        <taxon>Bacteria</taxon>
        <taxon>Bacillati</taxon>
        <taxon>Bacillota</taxon>
        <taxon>Bacilli</taxon>
        <taxon>Bacillales</taxon>
        <taxon>Anoxybacillaceae</taxon>
        <taxon>Anoxybacteroides</taxon>
    </lineage>
</organism>